<dbReference type="Proteomes" id="UP001596447">
    <property type="component" value="Unassembled WGS sequence"/>
</dbReference>
<keyword evidence="2" id="KW-1185">Reference proteome</keyword>
<organism evidence="1 2">
    <name type="scientific">Halospeciosus flavus</name>
    <dbReference type="NCBI Taxonomy" id="3032283"/>
    <lineage>
        <taxon>Archaea</taxon>
        <taxon>Methanobacteriati</taxon>
        <taxon>Methanobacteriota</taxon>
        <taxon>Stenosarchaea group</taxon>
        <taxon>Halobacteria</taxon>
        <taxon>Halobacteriales</taxon>
        <taxon>Halobacteriaceae</taxon>
        <taxon>Halospeciosus</taxon>
    </lineage>
</organism>
<evidence type="ECO:0000313" key="1">
    <source>
        <dbReference type="EMBL" id="MFC7199591.1"/>
    </source>
</evidence>
<dbReference type="RefSeq" id="WP_279529520.1">
    <property type="nucleotide sequence ID" value="NZ_CP122312.1"/>
</dbReference>
<reference evidence="1 2" key="1">
    <citation type="journal article" date="2019" name="Int. J. Syst. Evol. Microbiol.">
        <title>The Global Catalogue of Microorganisms (GCM) 10K type strain sequencing project: providing services to taxonomists for standard genome sequencing and annotation.</title>
        <authorList>
            <consortium name="The Broad Institute Genomics Platform"/>
            <consortium name="The Broad Institute Genome Sequencing Center for Infectious Disease"/>
            <person name="Wu L."/>
            <person name="Ma J."/>
        </authorList>
    </citation>
    <scope>NUCLEOTIDE SEQUENCE [LARGE SCALE GENOMIC DNA]</scope>
    <source>
        <strain evidence="1 2">XZGYJ-43</strain>
    </source>
</reference>
<comment type="caution">
    <text evidence="1">The sequence shown here is derived from an EMBL/GenBank/DDBJ whole genome shotgun (WGS) entry which is preliminary data.</text>
</comment>
<accession>A0ABD5Z322</accession>
<protein>
    <submittedName>
        <fullName evidence="1">Uncharacterized protein</fullName>
    </submittedName>
</protein>
<name>A0ABD5Z322_9EURY</name>
<sequence length="83" mass="9146">MSIVQRSGRWTLDEKVDGVFVVKKGGQFEAKIVTNSYDPDADDGDETSGVLRSVIEVEDEQEAEDEFVSYVTQQGVAGFDVAR</sequence>
<evidence type="ECO:0000313" key="2">
    <source>
        <dbReference type="Proteomes" id="UP001596447"/>
    </source>
</evidence>
<dbReference type="AlphaFoldDB" id="A0ABD5Z322"/>
<gene>
    <name evidence="1" type="ORF">ACFQJ9_09235</name>
</gene>
<proteinExistence type="predicted"/>
<dbReference type="EMBL" id="JBHTAR010000011">
    <property type="protein sequence ID" value="MFC7199591.1"/>
    <property type="molecule type" value="Genomic_DNA"/>
</dbReference>